<dbReference type="InterPro" id="IPR006710">
    <property type="entry name" value="Glyco_hydro_43"/>
</dbReference>
<evidence type="ECO:0000256" key="7">
    <source>
        <dbReference type="SAM" id="MobiDB-lite"/>
    </source>
</evidence>
<evidence type="ECO:0000256" key="5">
    <source>
        <dbReference type="PIRSR" id="PIRSR606710-2"/>
    </source>
</evidence>
<dbReference type="PANTHER" id="PTHR42812">
    <property type="entry name" value="BETA-XYLOSIDASE"/>
    <property type="match status" value="1"/>
</dbReference>
<comment type="similarity">
    <text evidence="1 6">Belongs to the glycosyl hydrolase 43 family.</text>
</comment>
<dbReference type="GO" id="GO:0005975">
    <property type="term" value="P:carbohydrate metabolic process"/>
    <property type="evidence" value="ECO:0007669"/>
    <property type="project" value="InterPro"/>
</dbReference>
<dbReference type="CDD" id="cd09002">
    <property type="entry name" value="GH43_XYL-like"/>
    <property type="match status" value="1"/>
</dbReference>
<gene>
    <name evidence="9" type="ORF">CR203_06720</name>
</gene>
<accession>A0A3A9K544</accession>
<dbReference type="EMBL" id="PDOE01000002">
    <property type="protein sequence ID" value="RKL68174.1"/>
    <property type="molecule type" value="Genomic_DNA"/>
</dbReference>
<keyword evidence="3 6" id="KW-0326">Glycosidase</keyword>
<feature type="active site" description="Proton donor" evidence="4">
    <location>
        <position position="172"/>
    </location>
</feature>
<proteinExistence type="inferred from homology"/>
<dbReference type="InterPro" id="IPR013320">
    <property type="entry name" value="ConA-like_dom_sf"/>
</dbReference>
<evidence type="ECO:0000313" key="9">
    <source>
        <dbReference type="EMBL" id="RKL68174.1"/>
    </source>
</evidence>
<dbReference type="InterPro" id="IPR051795">
    <property type="entry name" value="Glycosyl_Hydrlase_43"/>
</dbReference>
<keyword evidence="10" id="KW-1185">Reference proteome</keyword>
<dbReference type="SUPFAM" id="SSF49899">
    <property type="entry name" value="Concanavalin A-like lectins/glucanases"/>
    <property type="match status" value="1"/>
</dbReference>
<evidence type="ECO:0000256" key="3">
    <source>
        <dbReference type="ARBA" id="ARBA00023295"/>
    </source>
</evidence>
<feature type="domain" description="Beta-xylosidase C-terminal Concanavalin A-like" evidence="8">
    <location>
        <begin position="302"/>
        <end position="464"/>
    </location>
</feature>
<dbReference type="OrthoDB" id="9801455at2"/>
<evidence type="ECO:0000256" key="4">
    <source>
        <dbReference type="PIRSR" id="PIRSR606710-1"/>
    </source>
</evidence>
<dbReference type="Pfam" id="PF17851">
    <property type="entry name" value="GH43_C2"/>
    <property type="match status" value="1"/>
</dbReference>
<organism evidence="9 10">
    <name type="scientific">Salipaludibacillus neizhouensis</name>
    <dbReference type="NCBI Taxonomy" id="885475"/>
    <lineage>
        <taxon>Bacteria</taxon>
        <taxon>Bacillati</taxon>
        <taxon>Bacillota</taxon>
        <taxon>Bacilli</taxon>
        <taxon>Bacillales</taxon>
        <taxon>Bacillaceae</taxon>
    </lineage>
</organism>
<dbReference type="InterPro" id="IPR023296">
    <property type="entry name" value="Glyco_hydro_beta-prop_sf"/>
</dbReference>
<feature type="region of interest" description="Disordered" evidence="7">
    <location>
        <begin position="197"/>
        <end position="220"/>
    </location>
</feature>
<evidence type="ECO:0000256" key="1">
    <source>
        <dbReference type="ARBA" id="ARBA00009865"/>
    </source>
</evidence>
<dbReference type="GO" id="GO:0004553">
    <property type="term" value="F:hydrolase activity, hydrolyzing O-glycosyl compounds"/>
    <property type="evidence" value="ECO:0007669"/>
    <property type="project" value="InterPro"/>
</dbReference>
<dbReference type="Pfam" id="PF04616">
    <property type="entry name" value="Glyco_hydro_43"/>
    <property type="match status" value="1"/>
</dbReference>
<dbReference type="SUPFAM" id="SSF75005">
    <property type="entry name" value="Arabinanase/levansucrase/invertase"/>
    <property type="match status" value="1"/>
</dbReference>
<dbReference type="PANTHER" id="PTHR42812:SF2">
    <property type="entry name" value="XYLOSIDASE_ARABINOSIDASE"/>
    <property type="match status" value="1"/>
</dbReference>
<evidence type="ECO:0000256" key="6">
    <source>
        <dbReference type="RuleBase" id="RU361187"/>
    </source>
</evidence>
<dbReference type="Gene3D" id="2.115.10.20">
    <property type="entry name" value="Glycosyl hydrolase domain, family 43"/>
    <property type="match status" value="1"/>
</dbReference>
<keyword evidence="2 6" id="KW-0378">Hydrolase</keyword>
<comment type="caution">
    <text evidence="9">The sequence shown here is derived from an EMBL/GenBank/DDBJ whole genome shotgun (WGS) entry which is preliminary data.</text>
</comment>
<reference evidence="9 10" key="1">
    <citation type="submission" date="2017-10" db="EMBL/GenBank/DDBJ databases">
        <title>Bacillus sp. nov., a halophilic bacterium isolated from a Keqin Lake.</title>
        <authorList>
            <person name="Wang H."/>
        </authorList>
    </citation>
    <scope>NUCLEOTIDE SEQUENCE [LARGE SCALE GENOMIC DNA]</scope>
    <source>
        <strain evidence="9 10">KCTC 13187</strain>
    </source>
</reference>
<dbReference type="Gene3D" id="2.60.120.200">
    <property type="match status" value="1"/>
</dbReference>
<dbReference type="InterPro" id="IPR041542">
    <property type="entry name" value="GH43_C2"/>
</dbReference>
<feature type="active site" description="Proton acceptor" evidence="4">
    <location>
        <position position="23"/>
    </location>
</feature>
<dbReference type="Proteomes" id="UP000281498">
    <property type="component" value="Unassembled WGS sequence"/>
</dbReference>
<evidence type="ECO:0000259" key="8">
    <source>
        <dbReference type="Pfam" id="PF17851"/>
    </source>
</evidence>
<sequence length="481" mass="55386">MTDYYQKTVNDEALPIVRGNYADPSIVKVGNDYYMTHSSYEYMPGLIIWHSTDLIHWEAVGAALKEFNGIVWAPELVYEQGEFVIYFPANRMNWVTKTKDPRGDWSRPIPLEVNVIDPGHITDDHGTRYLHLAGGHVVELSDDGLKVEGELKKVYEHWIYPSDWIVEGCSPEGPKLVKKADYYYYTIALGGTSGPPTSHMIVSSRSKTPTGPWEHSPENPIIRTKSKDEKWWSKGHGTIFEGPDEQWYIVYHAYEENLHTIGRQTLISPITWTEDGWYRVDVANNEWKALDAPAESVEESADRFREGSLSLYWQWKRTVPLFRYWYEQSGPLKILGTADSGDYSPMLYMARHRYYTFEIEASVTGDAELQLLVFYDQDHYVGIGFSQDGIRVLRPYKQVGKKPVTVKNKIRLKIINHDHIVRFQYRDSEEAEWQNYDKVLDTSGLNHNTLGGFLSLRPGIEVTGKGSAKLYSYHYQGKSDV</sequence>
<protein>
    <submittedName>
        <fullName evidence="9">Xylan 1,4-beta-xylosidase</fullName>
    </submittedName>
</protein>
<name>A0A3A9K544_9BACI</name>
<feature type="compositionally biased region" description="Polar residues" evidence="7">
    <location>
        <begin position="197"/>
        <end position="209"/>
    </location>
</feature>
<feature type="site" description="Important for catalytic activity, responsible for pKa modulation of the active site Glu and correct orientation of both the proton donor and substrate" evidence="5">
    <location>
        <position position="117"/>
    </location>
</feature>
<dbReference type="AlphaFoldDB" id="A0A3A9K544"/>
<evidence type="ECO:0000313" key="10">
    <source>
        <dbReference type="Proteomes" id="UP000281498"/>
    </source>
</evidence>
<dbReference type="RefSeq" id="WP_110938514.1">
    <property type="nucleotide sequence ID" value="NZ_KZ614147.1"/>
</dbReference>
<evidence type="ECO:0000256" key="2">
    <source>
        <dbReference type="ARBA" id="ARBA00022801"/>
    </source>
</evidence>